<dbReference type="RefSeq" id="WP_156268325.1">
    <property type="nucleotide sequence ID" value="NZ_CP032551.1"/>
</dbReference>
<name>A0AA92ETJ0_9GAMM</name>
<dbReference type="Proteomes" id="UP000427820">
    <property type="component" value="Chromosome"/>
</dbReference>
<organism evidence="1 2">
    <name type="scientific">Pseudidiomarina andamanensis</name>
    <dbReference type="NCBI Taxonomy" id="1940690"/>
    <lineage>
        <taxon>Bacteria</taxon>
        <taxon>Pseudomonadati</taxon>
        <taxon>Pseudomonadota</taxon>
        <taxon>Gammaproteobacteria</taxon>
        <taxon>Alteromonadales</taxon>
        <taxon>Idiomarinaceae</taxon>
        <taxon>Pseudidiomarina</taxon>
    </lineage>
</organism>
<protein>
    <recommendedName>
        <fullName evidence="3">Thioredoxin domain-containing protein</fullName>
    </recommendedName>
</protein>
<evidence type="ECO:0000313" key="1">
    <source>
        <dbReference type="EMBL" id="QGT96432.1"/>
    </source>
</evidence>
<dbReference type="AlphaFoldDB" id="A0AA92ETJ0"/>
<sequence length="263" mass="30521">MLLSGMWISVILISLPPHIDTSCSAPQNILDQAREIDKEHSKLTTTKDGVLVDNRGPNFSRFANDCLNDFFKRDEEKYNEKQKHLIFSAVSKTYFYSRDKNLLKEYKTYLNTSGNEYPPGKKYIQENLVQFRGRELTGRKIISSDGSLTDFTEQNVILIISSPYCENSKDLKQWISRELPNISTNIIWAVRRPIGMSIDEFQMNRDYTNYSLLLNSSDWDDIGVWDTPTVLHVQNGKVIRQQVGNLPETKKYLKEYEEFQVAN</sequence>
<keyword evidence="2" id="KW-1185">Reference proteome</keyword>
<dbReference type="EMBL" id="CP032551">
    <property type="protein sequence ID" value="QGT96432.1"/>
    <property type="molecule type" value="Genomic_DNA"/>
</dbReference>
<evidence type="ECO:0008006" key="3">
    <source>
        <dbReference type="Google" id="ProtNLM"/>
    </source>
</evidence>
<accession>A0AA92ETJ0</accession>
<reference evidence="1 2" key="1">
    <citation type="submission" date="2018-09" db="EMBL/GenBank/DDBJ databases">
        <title>Whole genome sequencing of Idiomarina andamanensis W-5T (LMG 29773T= JCM 31645T).</title>
        <authorList>
            <person name="Das S.K."/>
        </authorList>
    </citation>
    <scope>NUCLEOTIDE SEQUENCE [LARGE SCALE GENOMIC DNA]</scope>
    <source>
        <strain evidence="1 2">W-5T</strain>
    </source>
</reference>
<gene>
    <name evidence="1" type="ORF">D3795_09820</name>
</gene>
<evidence type="ECO:0000313" key="2">
    <source>
        <dbReference type="Proteomes" id="UP000427820"/>
    </source>
</evidence>
<proteinExistence type="predicted"/>
<dbReference type="KEGG" id="panm:D3795_09820"/>